<dbReference type="EMBL" id="JAGTTL010000008">
    <property type="protein sequence ID" value="KAK6318972.1"/>
    <property type="molecule type" value="Genomic_DNA"/>
</dbReference>
<keyword evidence="3" id="KW-1185">Reference proteome</keyword>
<organism evidence="2 3">
    <name type="scientific">Coregonus suidteri</name>
    <dbReference type="NCBI Taxonomy" id="861788"/>
    <lineage>
        <taxon>Eukaryota</taxon>
        <taxon>Metazoa</taxon>
        <taxon>Chordata</taxon>
        <taxon>Craniata</taxon>
        <taxon>Vertebrata</taxon>
        <taxon>Euteleostomi</taxon>
        <taxon>Actinopterygii</taxon>
        <taxon>Neopterygii</taxon>
        <taxon>Teleostei</taxon>
        <taxon>Protacanthopterygii</taxon>
        <taxon>Salmoniformes</taxon>
        <taxon>Salmonidae</taxon>
        <taxon>Coregoninae</taxon>
        <taxon>Coregonus</taxon>
    </lineage>
</organism>
<evidence type="ECO:0000313" key="2">
    <source>
        <dbReference type="EMBL" id="KAK6318972.1"/>
    </source>
</evidence>
<evidence type="ECO:0000256" key="1">
    <source>
        <dbReference type="SAM" id="MobiDB-lite"/>
    </source>
</evidence>
<feature type="region of interest" description="Disordered" evidence="1">
    <location>
        <begin position="1"/>
        <end position="38"/>
    </location>
</feature>
<dbReference type="Proteomes" id="UP001356427">
    <property type="component" value="Unassembled WGS sequence"/>
</dbReference>
<evidence type="ECO:0000313" key="3">
    <source>
        <dbReference type="Proteomes" id="UP001356427"/>
    </source>
</evidence>
<accession>A0AAN8M4R6</accession>
<gene>
    <name evidence="2" type="ORF">J4Q44_G00101830</name>
</gene>
<reference evidence="2 3" key="1">
    <citation type="submission" date="2021-04" db="EMBL/GenBank/DDBJ databases">
        <authorList>
            <person name="De Guttry C."/>
            <person name="Zahm M."/>
            <person name="Klopp C."/>
            <person name="Cabau C."/>
            <person name="Louis A."/>
            <person name="Berthelot C."/>
            <person name="Parey E."/>
            <person name="Roest Crollius H."/>
            <person name="Montfort J."/>
            <person name="Robinson-Rechavi M."/>
            <person name="Bucao C."/>
            <person name="Bouchez O."/>
            <person name="Gislard M."/>
            <person name="Lluch J."/>
            <person name="Milhes M."/>
            <person name="Lampietro C."/>
            <person name="Lopez Roques C."/>
            <person name="Donnadieu C."/>
            <person name="Braasch I."/>
            <person name="Desvignes T."/>
            <person name="Postlethwait J."/>
            <person name="Bobe J."/>
            <person name="Wedekind C."/>
            <person name="Guiguen Y."/>
        </authorList>
    </citation>
    <scope>NUCLEOTIDE SEQUENCE [LARGE SCALE GENOMIC DNA]</scope>
    <source>
        <strain evidence="2">Cs_M1</strain>
        <tissue evidence="2">Blood</tissue>
    </source>
</reference>
<comment type="caution">
    <text evidence="2">The sequence shown here is derived from an EMBL/GenBank/DDBJ whole genome shotgun (WGS) entry which is preliminary data.</text>
</comment>
<sequence length="91" mass="10256">MGNGEGYGMSEEEDDDVEEAARRRGPSVLSQVQLSEDEDSEEFRSIGGYRIAQTITRAYCVSGYVAGDYRFLNRRCSYTSMGRHNGFGKPW</sequence>
<protein>
    <submittedName>
        <fullName evidence="2">Uncharacterized protein</fullName>
    </submittedName>
</protein>
<dbReference type="AlphaFoldDB" id="A0AAN8M4R6"/>
<proteinExistence type="predicted"/>
<name>A0AAN8M4R6_9TELE</name>